<evidence type="ECO:0000313" key="2">
    <source>
        <dbReference type="Proteomes" id="UP000017170"/>
    </source>
</evidence>
<dbReference type="InterPro" id="IPR036170">
    <property type="entry name" value="YezG-like_sf"/>
</dbReference>
<dbReference type="Gene3D" id="3.30.500.20">
    <property type="entry name" value="BH3703-like domains"/>
    <property type="match status" value="1"/>
</dbReference>
<organism evidence="1 2">
    <name type="scientific">Alkalihalophilus marmarensis DSM 21297</name>
    <dbReference type="NCBI Taxonomy" id="1188261"/>
    <lineage>
        <taxon>Bacteria</taxon>
        <taxon>Bacillati</taxon>
        <taxon>Bacillota</taxon>
        <taxon>Bacilli</taxon>
        <taxon>Bacillales</taxon>
        <taxon>Bacillaceae</taxon>
        <taxon>Alkalihalophilus</taxon>
    </lineage>
</organism>
<reference evidence="1 2" key="1">
    <citation type="journal article" date="2013" name="Genome Announc.">
        <title>Genome Sequence of the Extreme Obligate Alkaliphile Bacillus marmarensis Strain DSM 21297.</title>
        <authorList>
            <person name="Wernick D.G."/>
            <person name="Choi K.Y."/>
            <person name="Tat C.A."/>
            <person name="Lafontaine Rivera J.G."/>
            <person name="Liao J.C."/>
        </authorList>
    </citation>
    <scope>NUCLEOTIDE SEQUENCE [LARGE SCALE GENOMIC DNA]</scope>
    <source>
        <strain evidence="1 2">DSM 21297</strain>
    </source>
</reference>
<dbReference type="Proteomes" id="UP000017170">
    <property type="component" value="Unassembled WGS sequence"/>
</dbReference>
<proteinExistence type="predicted"/>
<protein>
    <recommendedName>
        <fullName evidence="3">Antitoxin YezG</fullName>
    </recommendedName>
</protein>
<evidence type="ECO:0008006" key="3">
    <source>
        <dbReference type="Google" id="ProtNLM"/>
    </source>
</evidence>
<dbReference type="InterPro" id="IPR006728">
    <property type="entry name" value="YezG-like"/>
</dbReference>
<sequence length="159" mass="18621">MEEKLNEFYKGIAFQVTKMIPEEWDEVKIYGEVNPSAKTIFFYYLPAGVNEPIYSQTIPDKFSISAIDYLEAEDELSFLIEDLWDYTKGNYNEVWNNFTMSISKEGKLLVDFNYDLNEEDNPTKTRIIWAYQHFGLVPTSQYGKDLLDEYLGNNQTSID</sequence>
<dbReference type="NCBIfam" id="TIGR01741">
    <property type="entry name" value="staph_tand_hypo"/>
    <property type="match status" value="1"/>
</dbReference>
<name>U6STF9_9BACI</name>
<dbReference type="EMBL" id="ATAE01000013">
    <property type="protein sequence ID" value="ERN53931.1"/>
    <property type="molecule type" value="Genomic_DNA"/>
</dbReference>
<dbReference type="RefSeq" id="WP_022627588.1">
    <property type="nucleotide sequence ID" value="NZ_ATAE01000013.1"/>
</dbReference>
<dbReference type="SUPFAM" id="SSF160424">
    <property type="entry name" value="BH3703-like"/>
    <property type="match status" value="1"/>
</dbReference>
<dbReference type="Pfam" id="PF04634">
    <property type="entry name" value="YezG-like"/>
    <property type="match status" value="1"/>
</dbReference>
<evidence type="ECO:0000313" key="1">
    <source>
        <dbReference type="EMBL" id="ERN53931.1"/>
    </source>
</evidence>
<accession>U6STF9</accession>
<gene>
    <name evidence="1" type="ORF">A33I_09390</name>
</gene>
<dbReference type="PATRIC" id="fig|1188261.3.peg.1263"/>
<dbReference type="AlphaFoldDB" id="U6STF9"/>
<comment type="caution">
    <text evidence="1">The sequence shown here is derived from an EMBL/GenBank/DDBJ whole genome shotgun (WGS) entry which is preliminary data.</text>
</comment>
<keyword evidence="2" id="KW-1185">Reference proteome</keyword>